<evidence type="ECO:0000313" key="1">
    <source>
        <dbReference type="EMBL" id="KAG0715066.1"/>
    </source>
</evidence>
<dbReference type="AlphaFoldDB" id="A0A8J5CL77"/>
<comment type="caution">
    <text evidence="1">The sequence shown here is derived from an EMBL/GenBank/DDBJ whole genome shotgun (WGS) entry which is preliminary data.</text>
</comment>
<proteinExistence type="predicted"/>
<dbReference type="EMBL" id="JACEEZ010020045">
    <property type="protein sequence ID" value="KAG0715066.1"/>
    <property type="molecule type" value="Genomic_DNA"/>
</dbReference>
<sequence length="125" mass="13352">MISVSRARRASIGGWKNDQHREVLLTEEGGDLLLQAHTRDSMAPCLNQRTSQSKAGHPSVVDLVVSAWNWRWLKGAGEDGGFTTFTTTDMTSAKVGRLGAQGLLVDDAVHLLDGLGVSGGLTVTH</sequence>
<evidence type="ECO:0000313" key="2">
    <source>
        <dbReference type="Proteomes" id="UP000770661"/>
    </source>
</evidence>
<organism evidence="1 2">
    <name type="scientific">Chionoecetes opilio</name>
    <name type="common">Atlantic snow crab</name>
    <name type="synonym">Cancer opilio</name>
    <dbReference type="NCBI Taxonomy" id="41210"/>
    <lineage>
        <taxon>Eukaryota</taxon>
        <taxon>Metazoa</taxon>
        <taxon>Ecdysozoa</taxon>
        <taxon>Arthropoda</taxon>
        <taxon>Crustacea</taxon>
        <taxon>Multicrustacea</taxon>
        <taxon>Malacostraca</taxon>
        <taxon>Eumalacostraca</taxon>
        <taxon>Eucarida</taxon>
        <taxon>Decapoda</taxon>
        <taxon>Pleocyemata</taxon>
        <taxon>Brachyura</taxon>
        <taxon>Eubrachyura</taxon>
        <taxon>Majoidea</taxon>
        <taxon>Majidae</taxon>
        <taxon>Chionoecetes</taxon>
    </lineage>
</organism>
<reference evidence="1" key="1">
    <citation type="submission" date="2020-07" db="EMBL/GenBank/DDBJ databases">
        <title>The High-quality genome of the commercially important snow crab, Chionoecetes opilio.</title>
        <authorList>
            <person name="Jeong J.-H."/>
            <person name="Ryu S."/>
        </authorList>
    </citation>
    <scope>NUCLEOTIDE SEQUENCE</scope>
    <source>
        <strain evidence="1">MADBK_172401_WGS</strain>
        <tissue evidence="1">Digestive gland</tissue>
    </source>
</reference>
<keyword evidence="2" id="KW-1185">Reference proteome</keyword>
<gene>
    <name evidence="1" type="ORF">GWK47_012774</name>
</gene>
<protein>
    <submittedName>
        <fullName evidence="1">Uncharacterized protein</fullName>
    </submittedName>
</protein>
<name>A0A8J5CL77_CHIOP</name>
<accession>A0A8J5CL77</accession>
<dbReference type="Proteomes" id="UP000770661">
    <property type="component" value="Unassembled WGS sequence"/>
</dbReference>